<dbReference type="Proteomes" id="UP001500523">
    <property type="component" value="Unassembled WGS sequence"/>
</dbReference>
<keyword evidence="1" id="KW-0732">Signal</keyword>
<proteinExistence type="predicted"/>
<organism evidence="2 3">
    <name type="scientific">Sphingomonas cynarae</name>
    <dbReference type="NCBI Taxonomy" id="930197"/>
    <lineage>
        <taxon>Bacteria</taxon>
        <taxon>Pseudomonadati</taxon>
        <taxon>Pseudomonadota</taxon>
        <taxon>Alphaproteobacteria</taxon>
        <taxon>Sphingomonadales</taxon>
        <taxon>Sphingomonadaceae</taxon>
        <taxon>Sphingomonas</taxon>
    </lineage>
</organism>
<dbReference type="RefSeq" id="WP_344692530.1">
    <property type="nucleotide sequence ID" value="NZ_BAABBF010000002.1"/>
</dbReference>
<evidence type="ECO:0000313" key="3">
    <source>
        <dbReference type="Proteomes" id="UP001500523"/>
    </source>
</evidence>
<dbReference type="EMBL" id="BAABBF010000002">
    <property type="protein sequence ID" value="GAA3704611.1"/>
    <property type="molecule type" value="Genomic_DNA"/>
</dbReference>
<feature type="chain" id="PRO_5046611048" evidence="1">
    <location>
        <begin position="21"/>
        <end position="182"/>
    </location>
</feature>
<evidence type="ECO:0000256" key="1">
    <source>
        <dbReference type="SAM" id="SignalP"/>
    </source>
</evidence>
<feature type="signal peptide" evidence="1">
    <location>
        <begin position="1"/>
        <end position="20"/>
    </location>
</feature>
<reference evidence="3" key="1">
    <citation type="journal article" date="2019" name="Int. J. Syst. Evol. Microbiol.">
        <title>The Global Catalogue of Microorganisms (GCM) 10K type strain sequencing project: providing services to taxonomists for standard genome sequencing and annotation.</title>
        <authorList>
            <consortium name="The Broad Institute Genomics Platform"/>
            <consortium name="The Broad Institute Genome Sequencing Center for Infectious Disease"/>
            <person name="Wu L."/>
            <person name="Ma J."/>
        </authorList>
    </citation>
    <scope>NUCLEOTIDE SEQUENCE [LARGE SCALE GENOMIC DNA]</scope>
    <source>
        <strain evidence="3">JCM 17498</strain>
    </source>
</reference>
<gene>
    <name evidence="2" type="ORF">GCM10022268_12820</name>
</gene>
<protein>
    <submittedName>
        <fullName evidence="2">Uncharacterized protein</fullName>
    </submittedName>
</protein>
<comment type="caution">
    <text evidence="2">The sequence shown here is derived from an EMBL/GenBank/DDBJ whole genome shotgun (WGS) entry which is preliminary data.</text>
</comment>
<name>A0ABP7DER4_9SPHN</name>
<accession>A0ABP7DER4</accession>
<keyword evidence="3" id="KW-1185">Reference proteome</keyword>
<evidence type="ECO:0000313" key="2">
    <source>
        <dbReference type="EMBL" id="GAA3704611.1"/>
    </source>
</evidence>
<sequence>MIVAAATAALLATAPVPVQARGQGAVAAVDTAIAACERWLLEPASWNGNIASFGRAQGLRSQATVPSVALPPPAMRVSLHHWRVPLGEGGVYVTTSDRLPVCHLSGGGPFDMQPAIVALRRAPDFARRWRRTGGGREGGMVSERFVSTVDPQLSMTLSHAVAAGGRTDRVQFLATASYQIRK</sequence>